<comment type="function">
    <text evidence="1">Catalyzes the hydroxylation of the N(6)-(4-aminobutyl)-L-lysine intermediate produced by deoxyhypusine synthase/DHPS on a critical lysine of the eukaryotic translation initiation factor 5A/eIF-5A. This is the second step of the post-translational modification of that lysine into an unusual amino acid residue named hypusine. Hypusination is unique to mature eIF-5A factor and is essential for its function.</text>
</comment>
<dbReference type="GO" id="GO:0016491">
    <property type="term" value="F:oxidoreductase activity"/>
    <property type="evidence" value="ECO:0007669"/>
    <property type="project" value="TreeGrafter"/>
</dbReference>
<reference evidence="2" key="1">
    <citation type="journal article" date="2014" name="Genome Biol. Evol.">
        <title>Pangenome evidence for extensive interdomain horizontal transfer affecting lineage core and shell genes in uncultured planktonic thaumarchaeota and euryarchaeota.</title>
        <authorList>
            <person name="Deschamps P."/>
            <person name="Zivanovic Y."/>
            <person name="Moreira D."/>
            <person name="Rodriguez-Valera F."/>
            <person name="Lopez-Garcia P."/>
        </authorList>
    </citation>
    <scope>NUCLEOTIDE SEQUENCE</scope>
</reference>
<protein>
    <submittedName>
        <fullName evidence="2">PBS lyase HEAT domain protein repeat-containing protein</fullName>
    </submittedName>
</protein>
<dbReference type="SMART" id="SM00567">
    <property type="entry name" value="EZ_HEAT"/>
    <property type="match status" value="4"/>
</dbReference>
<dbReference type="PANTHER" id="PTHR12697:SF5">
    <property type="entry name" value="DEOXYHYPUSINE HYDROXYLASE"/>
    <property type="match status" value="1"/>
</dbReference>
<dbReference type="EMBL" id="KF901270">
    <property type="protein sequence ID" value="AIF24716.1"/>
    <property type="molecule type" value="Genomic_DNA"/>
</dbReference>
<keyword evidence="2" id="KW-0456">Lyase</keyword>
<sequence>MTEDTSPENLRKFLESDDPAMVQMGLSMAKGSGVPDELLPTILRFYMWDDDKAIRAAAKSVFNKWAPTEINAKVKANWQVKYRTISVKNHFDKFQEAMRQFWIAFKSQDNFSIIALEQLIKALEDEDWSVRNSAAEALGKIGDKRAVEPLIKALEDKGEDVRWRAAIALEKIGDKRAVEPLIKALKDKDGYVRYNAAIALGEIGDKRAVEPLIKALKDKDWIVRWRAAESLGDIGDKRAVEPLIKSLEDKDSGVRNSAADALKKLGHEV</sequence>
<dbReference type="PANTHER" id="PTHR12697">
    <property type="entry name" value="PBS LYASE HEAT-LIKE PROTEIN"/>
    <property type="match status" value="1"/>
</dbReference>
<dbReference type="PROSITE" id="PS50077">
    <property type="entry name" value="HEAT_REPEAT"/>
    <property type="match status" value="2"/>
</dbReference>
<dbReference type="Pfam" id="PF03130">
    <property type="entry name" value="HEAT_PBS"/>
    <property type="match status" value="1"/>
</dbReference>
<evidence type="ECO:0000313" key="2">
    <source>
        <dbReference type="EMBL" id="AIF24716.1"/>
    </source>
</evidence>
<dbReference type="InterPro" id="IPR004155">
    <property type="entry name" value="PBS_lyase_HEAT"/>
</dbReference>
<dbReference type="GO" id="GO:0016829">
    <property type="term" value="F:lyase activity"/>
    <property type="evidence" value="ECO:0007669"/>
    <property type="project" value="UniProtKB-KW"/>
</dbReference>
<dbReference type="InterPro" id="IPR011989">
    <property type="entry name" value="ARM-like"/>
</dbReference>
<dbReference type="InterPro" id="IPR021133">
    <property type="entry name" value="HEAT_type_2"/>
</dbReference>
<organism evidence="2">
    <name type="scientific">uncultured marine group II/III euryarchaeote SAT1000_38_B01</name>
    <dbReference type="NCBI Taxonomy" id="1456579"/>
    <lineage>
        <taxon>Archaea</taxon>
        <taxon>Methanobacteriati</taxon>
        <taxon>Methanobacteriota</taxon>
        <taxon>environmental samples</taxon>
    </lineage>
</organism>
<proteinExistence type="predicted"/>
<name>A0A075I7Q4_9EURY</name>
<dbReference type="AlphaFoldDB" id="A0A075I7Q4"/>
<dbReference type="SUPFAM" id="SSF48371">
    <property type="entry name" value="ARM repeat"/>
    <property type="match status" value="1"/>
</dbReference>
<dbReference type="InterPro" id="IPR016024">
    <property type="entry name" value="ARM-type_fold"/>
</dbReference>
<evidence type="ECO:0000256" key="1">
    <source>
        <dbReference type="ARBA" id="ARBA00045876"/>
    </source>
</evidence>
<accession>A0A075I7Q4</accession>
<dbReference type="Gene3D" id="1.25.10.10">
    <property type="entry name" value="Leucine-rich Repeat Variant"/>
    <property type="match status" value="1"/>
</dbReference>
<dbReference type="Pfam" id="PF13646">
    <property type="entry name" value="HEAT_2"/>
    <property type="match status" value="1"/>
</dbReference>